<feature type="region of interest" description="Disordered" evidence="1">
    <location>
        <begin position="477"/>
        <end position="571"/>
    </location>
</feature>
<dbReference type="GO" id="GO:0005085">
    <property type="term" value="F:guanyl-nucleotide exchange factor activity"/>
    <property type="evidence" value="ECO:0007669"/>
    <property type="project" value="InterPro"/>
</dbReference>
<reference evidence="3 4" key="1">
    <citation type="submission" date="2018-04" db="EMBL/GenBank/DDBJ databases">
        <authorList>
            <person name="Huttner S."/>
            <person name="Dainat J."/>
        </authorList>
    </citation>
    <scope>NUCLEOTIDE SEQUENCE [LARGE SCALE GENOMIC DNA]</scope>
</reference>
<feature type="domain" description="DH" evidence="2">
    <location>
        <begin position="1"/>
        <end position="133"/>
    </location>
</feature>
<feature type="compositionally biased region" description="Basic and acidic residues" evidence="1">
    <location>
        <begin position="541"/>
        <end position="553"/>
    </location>
</feature>
<dbReference type="AlphaFoldDB" id="A0A3S4AIC2"/>
<dbReference type="PANTHER" id="PTHR45818:SF3">
    <property type="entry name" value="PROTEIN VAV"/>
    <property type="match status" value="1"/>
</dbReference>
<feature type="region of interest" description="Disordered" evidence="1">
    <location>
        <begin position="403"/>
        <end position="464"/>
    </location>
</feature>
<gene>
    <name evidence="3" type="ORF">TT172_LOCUS603</name>
</gene>
<evidence type="ECO:0000313" key="3">
    <source>
        <dbReference type="EMBL" id="SPQ18184.1"/>
    </source>
</evidence>
<sequence>MAIEPQGAAEVAKIFLKRVNRFFIYEEYGAKYELMIKDVAAAHRMMPGWPSYQKGLEILASSLASADNSRDEGRKSLTIGDLLVKPIQRVCKYPLLFSELLKHTPVIDCPHAHMDIETTLVRLREATAEINRATNDSRTKSVLEKTWILQDRLAFPYQLDAASKNRIRSFGHIRLCGALHVCWQTKEGVDGQYMIALLYREWLCLATAGRVGQIYTIRACIAVANISLEDVDNGRADPDGQEQMQSDIFSFLSLNIKSLGTVFRKPGTIARRMSIHRATTLGPKSPLCQVILKNTSAVKDPPAPGYGSRINRSQSLLTTNSRIPVLAPSRDERARLEALLSDVWTRDVLPFPGITARSRSDHLVRTSASSMMRKFSGSITNGFNRRSASLASLQLKEKVGLGLDGEATSPSERRRTASIGTLYPQHAQERSAPLADPAERRASSPPRPRRAPVTLESDRSRTVRRRDTYASCITLDGRAVDGKGDDGDDGDGGKGGDCDDDASPLRSPSASIMLRKSSGNSPSRASFQRSARSEMAPSSVLDERCRPLGEPRGRNQARPSHSHKLSDRLAKARAKHREVVVQGIRSWFR</sequence>
<organism evidence="3 4">
    <name type="scientific">Thermothielavioides terrestris</name>
    <dbReference type="NCBI Taxonomy" id="2587410"/>
    <lineage>
        <taxon>Eukaryota</taxon>
        <taxon>Fungi</taxon>
        <taxon>Dikarya</taxon>
        <taxon>Ascomycota</taxon>
        <taxon>Pezizomycotina</taxon>
        <taxon>Sordariomycetes</taxon>
        <taxon>Sordariomycetidae</taxon>
        <taxon>Sordariales</taxon>
        <taxon>Chaetomiaceae</taxon>
        <taxon>Thermothielavioides</taxon>
    </lineage>
</organism>
<evidence type="ECO:0000313" key="4">
    <source>
        <dbReference type="Proteomes" id="UP000289323"/>
    </source>
</evidence>
<dbReference type="Gene3D" id="1.20.900.10">
    <property type="entry name" value="Dbl homology (DH) domain"/>
    <property type="match status" value="1"/>
</dbReference>
<accession>A0A3S4AIC2</accession>
<dbReference type="SUPFAM" id="SSF48065">
    <property type="entry name" value="DBL homology domain (DH-domain)"/>
    <property type="match status" value="1"/>
</dbReference>
<evidence type="ECO:0000256" key="1">
    <source>
        <dbReference type="SAM" id="MobiDB-lite"/>
    </source>
</evidence>
<dbReference type="PROSITE" id="PS50010">
    <property type="entry name" value="DH_2"/>
    <property type="match status" value="1"/>
</dbReference>
<dbReference type="PANTHER" id="PTHR45818">
    <property type="entry name" value="PROTEIN VAV"/>
    <property type="match status" value="1"/>
</dbReference>
<dbReference type="InterPro" id="IPR035899">
    <property type="entry name" value="DBL_dom_sf"/>
</dbReference>
<dbReference type="InterPro" id="IPR000219">
    <property type="entry name" value="DH_dom"/>
</dbReference>
<feature type="compositionally biased region" description="Basic and acidic residues" evidence="1">
    <location>
        <begin position="478"/>
        <end position="497"/>
    </location>
</feature>
<name>A0A3S4AIC2_9PEZI</name>
<evidence type="ECO:0000259" key="2">
    <source>
        <dbReference type="PROSITE" id="PS50010"/>
    </source>
</evidence>
<dbReference type="Pfam" id="PF00621">
    <property type="entry name" value="RhoGEF"/>
    <property type="match status" value="1"/>
</dbReference>
<dbReference type="Proteomes" id="UP000289323">
    <property type="component" value="Unassembled WGS sequence"/>
</dbReference>
<dbReference type="GO" id="GO:0005737">
    <property type="term" value="C:cytoplasm"/>
    <property type="evidence" value="ECO:0007669"/>
    <property type="project" value="TreeGrafter"/>
</dbReference>
<protein>
    <submittedName>
        <fullName evidence="3">361aa38e-7d85-4211-88c4-0c911d764b6a</fullName>
    </submittedName>
</protein>
<dbReference type="EMBL" id="OUUZ01000001">
    <property type="protein sequence ID" value="SPQ18184.1"/>
    <property type="molecule type" value="Genomic_DNA"/>
</dbReference>
<feature type="compositionally biased region" description="Polar residues" evidence="1">
    <location>
        <begin position="517"/>
        <end position="530"/>
    </location>
</feature>
<proteinExistence type="predicted"/>